<sequence>MSRVKTKSKFELVRQSYQDMGVKGAIINTWKYLFQHSPFSSHLEMLLGETYHQKLLAFPALGYWPKIQNPRSVNEKIINRKLYTNNDVFSTVADKYAVREYVSEKVGGHILTDVYHVTDNPESIPFKGLPDQFVIKPTHSCGNVIVVDDKEDVQYSDIISQCETWLDIQYGENTKEYWYSDIPPKIIVEEYINENGRRAPLDYKFFVFGGEPKCIQVDYGRFSQHKMSIYNDEWELMDFKKGYQRAPDIDEPYNLEEMVDIAATLGKEFGFVRVDLYNPRDGVIRFGEMTLAPGGGLSRFDPVQADFELGSYWTLGDNC</sequence>
<dbReference type="Pfam" id="PF14305">
    <property type="entry name" value="ATPgrasp_TupA"/>
    <property type="match status" value="1"/>
</dbReference>
<keyword evidence="2" id="KW-1185">Reference proteome</keyword>
<name>M0A3Y9_9EURY</name>
<dbReference type="RefSeq" id="WP_006169570.1">
    <property type="nucleotide sequence ID" value="NZ_AOIN01000100.1"/>
</dbReference>
<accession>M0A3Y9</accession>
<dbReference type="AlphaFoldDB" id="M0A3Y9"/>
<dbReference type="EMBL" id="AOIN01000100">
    <property type="protein sequence ID" value="ELY93031.1"/>
    <property type="molecule type" value="Genomic_DNA"/>
</dbReference>
<gene>
    <name evidence="1" type="ORF">C482_20191</name>
</gene>
<evidence type="ECO:0008006" key="3">
    <source>
        <dbReference type="Google" id="ProtNLM"/>
    </source>
</evidence>
<dbReference type="Proteomes" id="UP000011693">
    <property type="component" value="Unassembled WGS sequence"/>
</dbReference>
<protein>
    <recommendedName>
        <fullName evidence="3">TupA-like ATPgrasp</fullName>
    </recommendedName>
</protein>
<proteinExistence type="predicted"/>
<dbReference type="InterPro" id="IPR029465">
    <property type="entry name" value="ATPgrasp_TupA"/>
</dbReference>
<organism evidence="1 2">
    <name type="scientific">Natrialba chahannaoensis JCM 10990</name>
    <dbReference type="NCBI Taxonomy" id="1227492"/>
    <lineage>
        <taxon>Archaea</taxon>
        <taxon>Methanobacteriati</taxon>
        <taxon>Methanobacteriota</taxon>
        <taxon>Stenosarchaea group</taxon>
        <taxon>Halobacteria</taxon>
        <taxon>Halobacteriales</taxon>
        <taxon>Natrialbaceae</taxon>
        <taxon>Natrialba</taxon>
    </lineage>
</organism>
<dbReference type="STRING" id="1227492.C482_20191"/>
<evidence type="ECO:0000313" key="2">
    <source>
        <dbReference type="Proteomes" id="UP000011693"/>
    </source>
</evidence>
<comment type="caution">
    <text evidence="1">The sequence shown here is derived from an EMBL/GenBank/DDBJ whole genome shotgun (WGS) entry which is preliminary data.</text>
</comment>
<evidence type="ECO:0000313" key="1">
    <source>
        <dbReference type="EMBL" id="ELY93031.1"/>
    </source>
</evidence>
<dbReference type="OrthoDB" id="350992at2157"/>
<dbReference type="Gene3D" id="3.30.470.20">
    <property type="entry name" value="ATP-grasp fold, B domain"/>
    <property type="match status" value="1"/>
</dbReference>
<reference evidence="1 2" key="1">
    <citation type="journal article" date="2014" name="PLoS Genet.">
        <title>Phylogenetically driven sequencing of extremely halophilic archaea reveals strategies for static and dynamic osmo-response.</title>
        <authorList>
            <person name="Becker E.A."/>
            <person name="Seitzer P.M."/>
            <person name="Tritt A."/>
            <person name="Larsen D."/>
            <person name="Krusor M."/>
            <person name="Yao A.I."/>
            <person name="Wu D."/>
            <person name="Madern D."/>
            <person name="Eisen J.A."/>
            <person name="Darling A.E."/>
            <person name="Facciotti M.T."/>
        </authorList>
    </citation>
    <scope>NUCLEOTIDE SEQUENCE [LARGE SCALE GENOMIC DNA]</scope>
    <source>
        <strain evidence="1 2">JCM 10990</strain>
    </source>
</reference>
<dbReference type="SUPFAM" id="SSF56059">
    <property type="entry name" value="Glutathione synthetase ATP-binding domain-like"/>
    <property type="match status" value="1"/>
</dbReference>